<gene>
    <name evidence="2" type="ORF">SAMN05421684_5087</name>
</gene>
<protein>
    <submittedName>
        <fullName evidence="2">Uncharacterized protein</fullName>
    </submittedName>
</protein>
<keyword evidence="3" id="KW-1185">Reference proteome</keyword>
<feature type="compositionally biased region" description="Low complexity" evidence="1">
    <location>
        <begin position="66"/>
        <end position="76"/>
    </location>
</feature>
<evidence type="ECO:0000256" key="1">
    <source>
        <dbReference type="SAM" id="MobiDB-lite"/>
    </source>
</evidence>
<dbReference type="RefSeq" id="WP_143049876.1">
    <property type="nucleotide sequence ID" value="NZ_BOND01000004.1"/>
</dbReference>
<feature type="region of interest" description="Disordered" evidence="1">
    <location>
        <begin position="66"/>
        <end position="96"/>
    </location>
</feature>
<dbReference type="OrthoDB" id="3381201at2"/>
<feature type="compositionally biased region" description="Basic and acidic residues" evidence="1">
    <location>
        <begin position="87"/>
        <end position="96"/>
    </location>
</feature>
<accession>A0A1H3T1X0</accession>
<dbReference type="Proteomes" id="UP000199632">
    <property type="component" value="Unassembled WGS sequence"/>
</dbReference>
<sequence length="151" mass="16156">MSLHLSSARGADRRVVVSCDVAGCPVQVEPPPIESWRNDADARVYAREHAKGWTHDAARQTDYCPTHAASSTAPAAGVVPPRPTTAARDEAGNPLDRDEYAQRLRARLAEGGEAAVAARLLEELAGIYRGETIGALAHDVAALLDRRGRQP</sequence>
<reference evidence="3" key="1">
    <citation type="submission" date="2016-10" db="EMBL/GenBank/DDBJ databases">
        <authorList>
            <person name="Varghese N."/>
            <person name="Submissions S."/>
        </authorList>
    </citation>
    <scope>NUCLEOTIDE SEQUENCE [LARGE SCALE GENOMIC DNA]</scope>
    <source>
        <strain evidence="3">DSM 44718</strain>
    </source>
</reference>
<evidence type="ECO:0000313" key="2">
    <source>
        <dbReference type="EMBL" id="SDZ44266.1"/>
    </source>
</evidence>
<proteinExistence type="predicted"/>
<evidence type="ECO:0000313" key="3">
    <source>
        <dbReference type="Proteomes" id="UP000199632"/>
    </source>
</evidence>
<organism evidence="2 3">
    <name type="scientific">Asanoa ishikariensis</name>
    <dbReference type="NCBI Taxonomy" id="137265"/>
    <lineage>
        <taxon>Bacteria</taxon>
        <taxon>Bacillati</taxon>
        <taxon>Actinomycetota</taxon>
        <taxon>Actinomycetes</taxon>
        <taxon>Micromonosporales</taxon>
        <taxon>Micromonosporaceae</taxon>
        <taxon>Asanoa</taxon>
    </lineage>
</organism>
<name>A0A1H3T1X0_9ACTN</name>
<dbReference type="EMBL" id="FNQB01000003">
    <property type="protein sequence ID" value="SDZ44266.1"/>
    <property type="molecule type" value="Genomic_DNA"/>
</dbReference>
<dbReference type="AlphaFoldDB" id="A0A1H3T1X0"/>